<dbReference type="Pfam" id="PF01471">
    <property type="entry name" value="PG_binding_1"/>
    <property type="match status" value="1"/>
</dbReference>
<dbReference type="Pfam" id="PF10342">
    <property type="entry name" value="Kre9_KNH"/>
    <property type="match status" value="1"/>
</dbReference>
<dbReference type="InterPro" id="IPR018466">
    <property type="entry name" value="Kre9/Knh1-like_N"/>
</dbReference>
<accession>A0A1G2G0R6</accession>
<evidence type="ECO:0000313" key="6">
    <source>
        <dbReference type="EMBL" id="OGZ43935.1"/>
    </source>
</evidence>
<dbReference type="InterPro" id="IPR036366">
    <property type="entry name" value="PGBDSf"/>
</dbReference>
<comment type="caution">
    <text evidence="6">The sequence shown here is derived from an EMBL/GenBank/DDBJ whole genome shotgun (WGS) entry which is preliminary data.</text>
</comment>
<evidence type="ECO:0000259" key="3">
    <source>
        <dbReference type="Pfam" id="PF01471"/>
    </source>
</evidence>
<organism evidence="6 7">
    <name type="scientific">Candidatus Ryanbacteria bacterium RIFCSPHIGHO2_01_FULL_45_22</name>
    <dbReference type="NCBI Taxonomy" id="1802114"/>
    <lineage>
        <taxon>Bacteria</taxon>
        <taxon>Candidatus Ryaniibacteriota</taxon>
    </lineage>
</organism>
<sequence length="983" mass="106552">MQHIYKKISFLFLLACVILTPFAFVSADHTNTHTIEQLQQQITTLLAHITALQEQLNREPVSSPVVPPASNLCPRFTYNFYLGMDDAETGGQVTELQKILGADSEIYPEALITGYYGPLTEQAVRRYQKKHSIVSSGSPDTTGYGVVGPATRAKMRGLCGTPTPLPIPVSSMRPPIISGVSGPQSLDINQQGTWVVKAYDKNGGNLSYWVTWGDEMPPFGTGGANGMPGYAQGQQTSTFTHSYAQAGIYRITFYVTSENTIRCITTPCPTNVETAQTSLTVNVGGEVTNPTLQVLSPNGGEIFYMGDDNVIRWSGGDSLMDIYLEDASTGRTVGCIYSKKFDLGTQKALYWDGSSVSSDCQFSGGTDTKVVAGSNYKIRIVDADGPSDVSDAPFSVVVSSPTTSSSIQVLSPKQGDQWVVGKTYRISWLPFSPTADTFVYLSGGGNTEGYSKYIGGPSIGTNYYFDYTVTNSDLPARSGSSWKVAVCDGKMQSGGNSCGWSEEVFVASSPSTSPSIQVLSPNGGEVWQVGTDTQNKTSQKILWNLSGFTPNARLYLYFLEQDSYGNWTQANKLTNGIGSFLPSTSNEFTVYPDLVHMGNKKIRISNNPNEINMLCMDFTIAPNPNTNCPISPEKQYVHDDSDAPFRIVSATTAQPSITVLSPNGGETLQKGQTYQVRWNASPSIPKVTIALQNQNPGAIPSAFFNVVDVPNTGSYNWTVNTYSDGQASIITGSYKIRIVEVTGLNVAYDDSDAPFTISALPNPQLSFTGTQNYTGSDGNPYVKYNLSVTNWSSYSDSMFTSASNLPPCGLNANSSRTWINIYNATNNAYVYGFCALGSARDLTTIWFGILQGSNPPQSVYITINDRQTGVVYRSNAVVTLLPDLTVSDIYNDGGKLSIKVQNIGVADAPIDTGHLYIWIDDQLKWTYSVSTWSTKDYRLAGGVTIVQPQILSGSHNIKATIDPNGVISESNENNNMLEKTVTF</sequence>
<feature type="domain" description="Peptidoglycan binding-like" evidence="3">
    <location>
        <begin position="90"/>
        <end position="141"/>
    </location>
</feature>
<protein>
    <recommendedName>
        <fullName evidence="8">PKD domain-containing protein</fullName>
    </recommendedName>
</protein>
<dbReference type="InterPro" id="IPR013783">
    <property type="entry name" value="Ig-like_fold"/>
</dbReference>
<evidence type="ECO:0000256" key="2">
    <source>
        <dbReference type="SAM" id="SignalP"/>
    </source>
</evidence>
<keyword evidence="1 2" id="KW-0732">Signal</keyword>
<feature type="signal peptide" evidence="2">
    <location>
        <begin position="1"/>
        <end position="23"/>
    </location>
</feature>
<evidence type="ECO:0000313" key="7">
    <source>
        <dbReference type="Proteomes" id="UP000177480"/>
    </source>
</evidence>
<dbReference type="AlphaFoldDB" id="A0A1G2G0R6"/>
<dbReference type="InterPro" id="IPR002477">
    <property type="entry name" value="Peptidoglycan-bd-like"/>
</dbReference>
<feature type="chain" id="PRO_5009582930" description="PKD domain-containing protein" evidence="2">
    <location>
        <begin position="24"/>
        <end position="983"/>
    </location>
</feature>
<feature type="domain" description="Yeast cell wall synthesis Kre9/Knh1-like N-terminal" evidence="5">
    <location>
        <begin position="661"/>
        <end position="745"/>
    </location>
</feature>
<dbReference type="Gene3D" id="2.60.40.10">
    <property type="entry name" value="Immunoglobulins"/>
    <property type="match status" value="2"/>
</dbReference>
<proteinExistence type="predicted"/>
<dbReference type="Gene3D" id="1.10.101.10">
    <property type="entry name" value="PGBD-like superfamily/PGBD"/>
    <property type="match status" value="1"/>
</dbReference>
<feature type="domain" description="CARDB" evidence="4">
    <location>
        <begin position="891"/>
        <end position="978"/>
    </location>
</feature>
<dbReference type="InterPro" id="IPR011635">
    <property type="entry name" value="CARDB"/>
</dbReference>
<evidence type="ECO:0000256" key="1">
    <source>
        <dbReference type="ARBA" id="ARBA00022729"/>
    </source>
</evidence>
<name>A0A1G2G0R6_9BACT</name>
<evidence type="ECO:0008006" key="8">
    <source>
        <dbReference type="Google" id="ProtNLM"/>
    </source>
</evidence>
<gene>
    <name evidence="6" type="ORF">A2719_03155</name>
</gene>
<dbReference type="EMBL" id="MHNK01000010">
    <property type="protein sequence ID" value="OGZ43935.1"/>
    <property type="molecule type" value="Genomic_DNA"/>
</dbReference>
<dbReference type="Pfam" id="PF07705">
    <property type="entry name" value="CARDB"/>
    <property type="match status" value="1"/>
</dbReference>
<reference evidence="6 7" key="1">
    <citation type="journal article" date="2016" name="Nat. Commun.">
        <title>Thousands of microbial genomes shed light on interconnected biogeochemical processes in an aquifer system.</title>
        <authorList>
            <person name="Anantharaman K."/>
            <person name="Brown C.T."/>
            <person name="Hug L.A."/>
            <person name="Sharon I."/>
            <person name="Castelle C.J."/>
            <person name="Probst A.J."/>
            <person name="Thomas B.C."/>
            <person name="Singh A."/>
            <person name="Wilkins M.J."/>
            <person name="Karaoz U."/>
            <person name="Brodie E.L."/>
            <person name="Williams K.H."/>
            <person name="Hubbard S.S."/>
            <person name="Banfield J.F."/>
        </authorList>
    </citation>
    <scope>NUCLEOTIDE SEQUENCE [LARGE SCALE GENOMIC DNA]</scope>
</reference>
<evidence type="ECO:0000259" key="5">
    <source>
        <dbReference type="Pfam" id="PF10342"/>
    </source>
</evidence>
<dbReference type="STRING" id="1802114.A2719_03155"/>
<dbReference type="SUPFAM" id="SSF47090">
    <property type="entry name" value="PGBD-like"/>
    <property type="match status" value="1"/>
</dbReference>
<dbReference type="Proteomes" id="UP000177480">
    <property type="component" value="Unassembled WGS sequence"/>
</dbReference>
<dbReference type="InterPro" id="IPR036365">
    <property type="entry name" value="PGBD-like_sf"/>
</dbReference>
<evidence type="ECO:0000259" key="4">
    <source>
        <dbReference type="Pfam" id="PF07705"/>
    </source>
</evidence>